<feature type="transmembrane region" description="Helical" evidence="1">
    <location>
        <begin position="12"/>
        <end position="32"/>
    </location>
</feature>
<dbReference type="AlphaFoldDB" id="A0A418YMI5"/>
<dbReference type="OrthoDB" id="7474830at2"/>
<keyword evidence="1" id="KW-0472">Membrane</keyword>
<evidence type="ECO:0000313" key="3">
    <source>
        <dbReference type="Proteomes" id="UP000283469"/>
    </source>
</evidence>
<evidence type="ECO:0000313" key="2">
    <source>
        <dbReference type="EMBL" id="RJG52366.1"/>
    </source>
</evidence>
<dbReference type="Proteomes" id="UP000283469">
    <property type="component" value="Unassembled WGS sequence"/>
</dbReference>
<gene>
    <name evidence="2" type="ORF">D0Z70_20530</name>
</gene>
<protein>
    <submittedName>
        <fullName evidence="2">Uncharacterized protein</fullName>
    </submittedName>
</protein>
<keyword evidence="1" id="KW-1133">Transmembrane helix</keyword>
<sequence length="77" mass="8248">MSGLLSGKPSPSSVRLAVGGFVLMFVQTYLLMLAPGIATHLRMIVWLVTFVSGASLIGALVGLPDPPPTDWRRRNGR</sequence>
<keyword evidence="3" id="KW-1185">Reference proteome</keyword>
<evidence type="ECO:0000256" key="1">
    <source>
        <dbReference type="SAM" id="Phobius"/>
    </source>
</evidence>
<dbReference type="RefSeq" id="WP_147418806.1">
    <property type="nucleotide sequence ID" value="NZ_QVRA01000028.1"/>
</dbReference>
<reference evidence="2 3" key="1">
    <citation type="submission" date="2018-08" db="EMBL/GenBank/DDBJ databases">
        <title>Sphingobium sp. EO9.</title>
        <authorList>
            <person name="Park Y."/>
            <person name="Kim K.H."/>
            <person name="Jeon C.O."/>
        </authorList>
    </citation>
    <scope>NUCLEOTIDE SEQUENCE [LARGE SCALE GENOMIC DNA]</scope>
    <source>
        <strain evidence="2 3">EO9</strain>
    </source>
</reference>
<accession>A0A418YMI5</accession>
<dbReference type="EMBL" id="QVRA01000028">
    <property type="protein sequence ID" value="RJG52366.1"/>
    <property type="molecule type" value="Genomic_DNA"/>
</dbReference>
<name>A0A418YMI5_9SPHN</name>
<proteinExistence type="predicted"/>
<keyword evidence="1" id="KW-0812">Transmembrane</keyword>
<feature type="transmembrane region" description="Helical" evidence="1">
    <location>
        <begin position="44"/>
        <end position="63"/>
    </location>
</feature>
<organism evidence="2 3">
    <name type="scientific">Sphingobium terrigena</name>
    <dbReference type="NCBI Taxonomy" id="2304063"/>
    <lineage>
        <taxon>Bacteria</taxon>
        <taxon>Pseudomonadati</taxon>
        <taxon>Pseudomonadota</taxon>
        <taxon>Alphaproteobacteria</taxon>
        <taxon>Sphingomonadales</taxon>
        <taxon>Sphingomonadaceae</taxon>
        <taxon>Sphingobium</taxon>
    </lineage>
</organism>
<comment type="caution">
    <text evidence="2">The sequence shown here is derived from an EMBL/GenBank/DDBJ whole genome shotgun (WGS) entry which is preliminary data.</text>
</comment>